<dbReference type="FunFam" id="3.40.50.300:FF:000362">
    <property type="entry name" value="Dynein, axonemal, heavy chain 6"/>
    <property type="match status" value="1"/>
</dbReference>
<dbReference type="GO" id="GO:0003341">
    <property type="term" value="P:cilium movement"/>
    <property type="evidence" value="ECO:0007669"/>
    <property type="project" value="UniProtKB-ARBA"/>
</dbReference>
<evidence type="ECO:0000259" key="25">
    <source>
        <dbReference type="Pfam" id="PF18199"/>
    </source>
</evidence>
<dbReference type="FunFam" id="1.10.8.1220:FF:000001">
    <property type="entry name" value="Dynein axonemal heavy chain 5"/>
    <property type="match status" value="1"/>
</dbReference>
<feature type="domain" description="Dynein heavy chain AAA 5 extension" evidence="23">
    <location>
        <begin position="1945"/>
        <end position="2072"/>
    </location>
</feature>
<comment type="caution">
    <text evidence="27">The sequence shown here is derived from an EMBL/GenBank/DDBJ whole genome shotgun (WGS) entry which is preliminary data.</text>
</comment>
<feature type="domain" description="Dynein heavy chain AAA lid" evidence="24">
    <location>
        <begin position="3716"/>
        <end position="3854"/>
    </location>
</feature>
<dbReference type="FunFam" id="1.20.920.20:FF:000013">
    <property type="entry name" value="Dynein Heavy Chain"/>
    <property type="match status" value="1"/>
</dbReference>
<feature type="domain" description="Dynein heavy chain region D6 P-loop" evidence="17">
    <location>
        <begin position="3571"/>
        <end position="3683"/>
    </location>
</feature>
<feature type="domain" description="Dynein heavy chain AAA module D4" evidence="21">
    <location>
        <begin position="2440"/>
        <end position="2700"/>
    </location>
</feature>
<dbReference type="FunFam" id="1.20.920.30:FF:000005">
    <property type="entry name" value="Dynein, axonemal, heavy chain 2"/>
    <property type="match status" value="1"/>
</dbReference>
<gene>
    <name evidence="27" type="ORF">PPRIM_AZ9-3.1.T0230043</name>
</gene>
<dbReference type="FunFam" id="3.20.180.20:FF:000003">
    <property type="entry name" value="Dynein heavy chain 12, axonemal"/>
    <property type="match status" value="1"/>
</dbReference>
<evidence type="ECO:0000259" key="21">
    <source>
        <dbReference type="Pfam" id="PF12780"/>
    </source>
</evidence>
<dbReference type="InterPro" id="IPR041658">
    <property type="entry name" value="AAA_lid_11"/>
</dbReference>
<feature type="region of interest" description="Disordered" evidence="16">
    <location>
        <begin position="404"/>
        <end position="446"/>
    </location>
</feature>
<dbReference type="FunFam" id="3.40.50.300:FF:000063">
    <property type="entry name" value="dynein heavy chain 6, axonemal"/>
    <property type="match status" value="1"/>
</dbReference>
<evidence type="ECO:0000256" key="9">
    <source>
        <dbReference type="ARBA" id="ARBA00023017"/>
    </source>
</evidence>
<feature type="domain" description="Dynein heavy chain ATP-binding dynein motor region" evidence="22">
    <location>
        <begin position="3097"/>
        <end position="3323"/>
    </location>
</feature>
<dbReference type="FunFam" id="1.20.140.100:FF:000004">
    <property type="entry name" value="Dynein axonemal heavy chain 6"/>
    <property type="match status" value="1"/>
</dbReference>
<keyword evidence="4" id="KW-0963">Cytoplasm</keyword>
<evidence type="ECO:0000256" key="1">
    <source>
        <dbReference type="ARBA" id="ARBA00004230"/>
    </source>
</evidence>
<feature type="domain" description="Dynein heavy chain C-terminal" evidence="25">
    <location>
        <begin position="3860"/>
        <end position="4163"/>
    </location>
</feature>
<dbReference type="Pfam" id="PF22597">
    <property type="entry name" value="DYN_lid"/>
    <property type="match status" value="1"/>
</dbReference>
<dbReference type="GO" id="GO:0005524">
    <property type="term" value="F:ATP binding"/>
    <property type="evidence" value="ECO:0007669"/>
    <property type="project" value="UniProtKB-KW"/>
</dbReference>
<evidence type="ECO:0008006" key="29">
    <source>
        <dbReference type="Google" id="ProtNLM"/>
    </source>
</evidence>
<dbReference type="FunFam" id="3.10.490.20:FF:000009">
    <property type="entry name" value="Dynein heavy chain 4"/>
    <property type="match status" value="1"/>
</dbReference>
<evidence type="ECO:0000256" key="12">
    <source>
        <dbReference type="ARBA" id="ARBA00023175"/>
    </source>
</evidence>
<evidence type="ECO:0000256" key="13">
    <source>
        <dbReference type="ARBA" id="ARBA00023212"/>
    </source>
</evidence>
<keyword evidence="7" id="KW-0067">ATP-binding</keyword>
<keyword evidence="8" id="KW-0282">Flagellum</keyword>
<name>A0A8S1KJ78_PARPR</name>
<dbReference type="GO" id="GO:0031514">
    <property type="term" value="C:motile cilium"/>
    <property type="evidence" value="ECO:0007669"/>
    <property type="project" value="UniProtKB-SubCell"/>
</dbReference>
<dbReference type="GO" id="GO:0045505">
    <property type="term" value="F:dynein intermediate chain binding"/>
    <property type="evidence" value="ECO:0007669"/>
    <property type="project" value="InterPro"/>
</dbReference>
<evidence type="ECO:0000256" key="14">
    <source>
        <dbReference type="ARBA" id="ARBA00023273"/>
    </source>
</evidence>
<evidence type="ECO:0000259" key="18">
    <source>
        <dbReference type="Pfam" id="PF08393"/>
    </source>
</evidence>
<evidence type="ECO:0000259" key="23">
    <source>
        <dbReference type="Pfam" id="PF17852"/>
    </source>
</evidence>
<evidence type="ECO:0000256" key="8">
    <source>
        <dbReference type="ARBA" id="ARBA00022846"/>
    </source>
</evidence>
<dbReference type="GO" id="GO:0005874">
    <property type="term" value="C:microtubule"/>
    <property type="evidence" value="ECO:0007669"/>
    <property type="project" value="UniProtKB-KW"/>
</dbReference>
<dbReference type="Pfam" id="PF12781">
    <property type="entry name" value="AAA_9"/>
    <property type="match status" value="1"/>
</dbReference>
<accession>A0A8S1KJ78</accession>
<dbReference type="Pfam" id="PF18199">
    <property type="entry name" value="Dynein_C"/>
    <property type="match status" value="1"/>
</dbReference>
<dbReference type="InterPro" id="IPR035706">
    <property type="entry name" value="AAA_9"/>
</dbReference>
<dbReference type="Pfam" id="PF03028">
    <property type="entry name" value="Dynein_heavy"/>
    <property type="match status" value="1"/>
</dbReference>
<evidence type="ECO:0000259" key="26">
    <source>
        <dbReference type="Pfam" id="PF22597"/>
    </source>
</evidence>
<proteinExistence type="inferred from homology"/>
<dbReference type="Pfam" id="PF17852">
    <property type="entry name" value="Dynein_AAA_lid"/>
    <property type="match status" value="1"/>
</dbReference>
<dbReference type="PANTHER" id="PTHR46961">
    <property type="entry name" value="DYNEIN HEAVY CHAIN 1, AXONEMAL-LIKE PROTEIN"/>
    <property type="match status" value="1"/>
</dbReference>
<evidence type="ECO:0000256" key="3">
    <source>
        <dbReference type="ARBA" id="ARBA00008887"/>
    </source>
</evidence>
<dbReference type="GO" id="GO:0005858">
    <property type="term" value="C:axonemal dynein complex"/>
    <property type="evidence" value="ECO:0007669"/>
    <property type="project" value="UniProtKB-ARBA"/>
</dbReference>
<dbReference type="Pfam" id="PF18198">
    <property type="entry name" value="AAA_lid_11"/>
    <property type="match status" value="1"/>
</dbReference>
<evidence type="ECO:0000259" key="19">
    <source>
        <dbReference type="Pfam" id="PF12774"/>
    </source>
</evidence>
<evidence type="ECO:0000259" key="20">
    <source>
        <dbReference type="Pfam" id="PF12777"/>
    </source>
</evidence>
<evidence type="ECO:0000256" key="11">
    <source>
        <dbReference type="ARBA" id="ARBA00023069"/>
    </source>
</evidence>
<keyword evidence="11" id="KW-0969">Cilium</keyword>
<evidence type="ECO:0000256" key="16">
    <source>
        <dbReference type="SAM" id="MobiDB-lite"/>
    </source>
</evidence>
<dbReference type="InterPro" id="IPR024317">
    <property type="entry name" value="Dynein_heavy_chain_D4_dom"/>
</dbReference>
<feature type="coiled-coil region" evidence="15">
    <location>
        <begin position="882"/>
        <end position="909"/>
    </location>
</feature>
<keyword evidence="14" id="KW-0966">Cell projection</keyword>
<reference evidence="27" key="1">
    <citation type="submission" date="2021-01" db="EMBL/GenBank/DDBJ databases">
        <authorList>
            <consortium name="Genoscope - CEA"/>
            <person name="William W."/>
        </authorList>
    </citation>
    <scope>NUCLEOTIDE SEQUENCE</scope>
</reference>
<evidence type="ECO:0000256" key="6">
    <source>
        <dbReference type="ARBA" id="ARBA00022741"/>
    </source>
</evidence>
<feature type="domain" description="Dynein heavy chain coiled coil stalk" evidence="20">
    <location>
        <begin position="2715"/>
        <end position="3070"/>
    </location>
</feature>
<dbReference type="EMBL" id="CAJJDM010000021">
    <property type="protein sequence ID" value="CAD8055168.1"/>
    <property type="molecule type" value="Genomic_DNA"/>
</dbReference>
<feature type="domain" description="Dynein 2 heavy chain 1 cytoplasmic ATPase lid" evidence="26">
    <location>
        <begin position="2274"/>
        <end position="2362"/>
    </location>
</feature>
<dbReference type="FunFam" id="3.40.50.300:FF:001145">
    <property type="entry name" value="Putative dynein heavy chain"/>
    <property type="match status" value="1"/>
</dbReference>
<feature type="domain" description="Dynein heavy chain linker" evidence="18">
    <location>
        <begin position="924"/>
        <end position="1325"/>
    </location>
</feature>
<sequence length="4167" mass="482653">MSNLMASPSKKAQFKFSKERFQYRSLYKQEMQIEEDYDPNANQKVALSKEEYFIQKRDENSSIDLQQLLLSKGVDFNDPTQHLRQLPLQIYDDVGLEQVFVDDRIDFENVLFDEQPYEVTAKIVICKGDSVTFEFGQVIGYDEAKNKFKCVLPSLGRRLIPRVYLCFDHENHYKWADRFAYAWYHRIVAHSVLKKNAFIQCMPRDHLPNMPNEQKKKIEDLIRKNKKLEFSEVSALMMDAAIDYQLLMNRILFDYHLTANPTDLVPHGLVLPETPPKKEPNYYGMLALEAKKGAKETYMWTPHEVFFNEPKSFTEIFKEFLLNSIMASPESVRCLQLITEKCNQLQELEFFYINGQSQSPFKLEEFKQNNDSQMVTSMSKLRKDFMEDVEKIIIKQFGDKELQNKEKEKDKDKEKDNKEKEDKEKPKEKDDKDKPKDKEKEVEKDKTKNSLNQYKWFNLKETDRSNYDKGRLKKFFACVRLMIQDAILNLSQKSFNNYDKYIRSYIPNNVIINGPDDVINEFADGLVLSSKNPDSFYDPKAVKPLFTIELLKSINEDSFCYSTMIRNYATTILIIFNKALEDLAKIPDLEPKLMKEIFKGTRSEMYYKVPQKSQITNDPFGNQDPYFFDENIWVNKLFDALSEHLDKSFVALDEYLKCFQIYKEILMIRPEEYIKTVDNEEKPKETELIRDEILELQRKEEKLKLQIPDSIQVGCFKVNCKEISQLLTGKYQQLYKLLIEVIVKRAKQSTLALYDEVQKVKLRLNEPPVDIEKLTEIKQYMANLPLELEKVKEDIDKSCELYDLLEPFKVRFQPEDIQRRWQVYGGPKEIMELVEIRSQALEKEKSIFQDKMKQEQDFFLEQVKSLQITISTFYSYQNMDDHESVAQRVRGINEQLQKFQENARQFNSRELLFEMEQTDYSVISQMVKEFRPYSDLWLTTNQWFKNIEHWRNDDFEKLDADYCEKFMEEAYKTTALVNKHFNDKDIQPVLKIGQNIRSYLEEFRPKVPLMVALRKQGMKERHWEQVSQKLGQEVKPAPGFTFTKAIDMGLMKIVEDCMEIGERAYKEFQIETMLNSMMAQWEQINFDVVGYKNISFIIRGFDDIGNTLDEHIVNTQAMLFSPFKKPFEGLLNDWNSTLKKVSDILEVWAKVQVNWMYLQPIFDSQDIIKQLPLESKRFKAVDQNWKLIMINSKNTLNVLKVCSAEGLLEKLTEGYNSLEQIQKELNNYLERKRERFARFYFLSNDDLLEILSQTKEPTAVQPHLRKVFENVNQIEFDSSKKIHAMFSAEGEKINFVKVIDPNHKNVEDWMNDVEDQMKQSVRAALLNSVHQYVETPRIKWVTMHPGQCVLNGSQVHWTKEVETAIKGQNVKVYLEQLQGQLNNLVDLVRTKLTKMQMVTINALIVIDVHAKDVVELLQKENVEDVSAFEWISQLRYYWEQDNCYVKCIQTNFPYGYEYLGNTLRLVITPLTDKCYMTLMGALKLNLGGAPAGPAGTGKTESTKDLAKALAKQCVVFNCSDQMDYIMVGKFFKGLASAGAWACFDEFNRINIEVLSVIAQQLLILFGKKAEGAASADFEGSSIRLDPTFSVFITMNPGYAGRTELPDNLKALFRPVAMMVPDYALIGEIMLYSFGFKKGRELAKKMVYTFKLSSEQLSSQDHYDYGMRAVRSVINAAGLLKAADPDQDEDRLLLRALMDVNVPKFLKDDLPLFSNIIKDLFPGIEKPEVDIGELLVQIQEACKSMNLQCTDSFLIKINQLYDTIQVRHGLMLVGPTGGGKTSNYNVLARALSALQNTLYYKVHTHILNPKSITMGQLYGQFNEQTREWNDGILAYTVREVCRDQTTERHWIMFDGPVDAIWIESMNTVLDDNKKLCLNSGQILTLTPYMTMMFEVEDLAVASPATVSRCGMVYMEPVSLGLQPLIKSWLNTLPPHCRDRPKIVTQLSMLFEQYLEPTLEFMRRNLKEVVGTFNNNLTQSLCRLLNCYLHQYKDTEIKKVPKDDIDNLEQQIEPIFAFCLTWSLCCTVDQDGREKINIYIKEQFSKSKANFPQDGSIFDFLFNERTKQWTHWDDQFKSYEVDPKLTYSEILIPTTDSTRNMHLMKTLLSNMYHCLFPGPTGTGKTVNAMNLLIQRMGEDYQYMSLSFSAQTSANQTQDTIDSKLTKRRKGYYGPPPPKKCIIFVDDLNMPKKEEYGAQPPIELLRQFMDHKGWYNRKELFFMNLQDIILLSAMGPPGGGRSAITNRLMRHYNIIAYTELGQSTIKQIFGTLVSSFLRRFSEDIRNQIGNLVDTVLQVYERVKRELLPTPKKSHYTFNLRDINKVFQGICSASQKYCTDAKSIIQLWFHENMRVFHDRLINTEDREYLISILEELFARFGQEKATILSLDRIIFADFQQGRDVEPRHYFLVNDLKKLSNQMYEFQQEYNADPSFAGLGGKKSMKLVLFLDACEHICRISRVLRQPQGNALLLGVGGSGRQSLAKMATFISYYRLFQIEVIKTYNMRSWREDVKKVLMMAGVENRGVSFIFVDTQIINEQMLEDMNSILNSGDVTNLYQEKDMEEIITSCKGECLKRNLQPTPNNIFAQYLARVKNNIHLILAMSPLSDKFQTRLRMFPSLVNCCTIDWFTEWPEEALVGVGRGQLTDYATEFGFSDQLEKIVEMCKIMHKSVEQVSIQYQQQLRRYNYVTPTSFLELITMFKTVNNEKKNELKFQINRLKSGLDKLIAANEAVSEMQIQLKDMQPKLEEAAIETEKVMARLEVDKKEADETQKIVSVEEAEAQIETKKANEIKREAEESVAEANRILETTLIEVQKLKKEHLVEVKSLPNPPRAAIITLGGCVILLQDFIKEQGGEIQMMKDETGMKKVEDYFSTAKKYLLNDTKTLLDQLLDYKRDNINQAYIRKLEQKIIGDPDFKLERANTCSLAIKYMYSWCQAMYDYNKIFLQTQPLRDKLAQAQMIVDQKQALLKVKKEQLDAVNAKIKRLQEEFDEKVKLKEDLSKKIQECEIKLVRAQKLTSGLSDEKTRWTADVDKLQLQEPLIPGNSLLSAAMLAYAGPFVSSYRQGLENKWRKNLIELSIKHTEHISMVQFLGVPVKIQSWNIAGLPKDDTSIENGIIIDKSRRYPLMIDPQNQANKFIKNMGKEHAEGIEVLKVNDPNLMRTLELAVQFGKQVLIENVGKDLDPSFDPILLQQIVKSGSSLTITLGEKTLSFNDKFKFFLTTTIPNPHYPPETFVKVTIINFAITPSGLEDQMLALIVALENPQLEANKVQIVRKNAEDKKQLLLIEDDILKSLSEGANDINEVLMDETLINKLQNSKKFAAEINQRVADSKITEEQIDQAREGYRPVAFRASQLFFCIVDLSGIDPMYQYSLQWFMNLFSMGVENAPAAKEHDVRLTNLNDYFTFSLYENVCRSLFEKHKLLFSLMLTIKILQGYKQLNEEEWRYLLTGPMGDIKIKQNPTKWIAENTWPDMYRQIYGMSQLPAFKGFEEFWITNTEQFKPHYDSTEPQVMQLPGEWNSKLDEFQKLIFIKSYRPDKVIPCVQNFISHKIGKQFIVPPLFDLAKCYKDSTMQTPLIFVLSPGSDPVADFLKFAEEKEMLKRYEQISLGQGQGPKAEKMIRAARQKGGWVLLQNCHLAASWMSELERICEDIDESASKDYRLWLTSMPTNSFPISVLQNGVKMTLEPPSGLRSNLLRSYARLDDNELQSGCKKPEIFKKLIFGFCFFHAIIQDRRKFGPIGWNIAYEFTNEDLNVCKRQLVMLLDEYEEVPYKVLNYLGSEINYGGRVTDDKDVRLIKTILRTYIKKEALNDNFSFSKSGTYFSPPSGLQADYMNYIESLPLNPAPEVFGLHENADITNAQNQTMMLLETILSVQPRTSSSAGKTREEQIEDLANFVQGKTPPVFDYDGIFIKYPTDYQESMNTVLVQEVLRYNRLLEVMIESLINVKKALKGLVVMSEDLEKLSNSLYDNQVPKMWAEKGFLSLKPLASWTQDLNDRVAFLQRWVDGGTPATFWFSGFFFPQAFIAGITQNYARKHVIAVDLVSFEYQVRDDLEISKIVDKPSDGCYVYGCYLEGCKWDSQKHVLSESTPKELFSDLPPVQLIPKKNRVVPKTGIYNCPLYKVVSRAGTLSTTGHSTNFVMWLEFASDQEEDIWIKAGVAAFLALRY</sequence>
<evidence type="ECO:0000313" key="28">
    <source>
        <dbReference type="Proteomes" id="UP000688137"/>
    </source>
</evidence>
<dbReference type="Pfam" id="PF08393">
    <property type="entry name" value="DHC_N2"/>
    <property type="match status" value="1"/>
</dbReference>
<dbReference type="InterPro" id="IPR004273">
    <property type="entry name" value="Dynein_heavy_D6_P-loop"/>
</dbReference>
<evidence type="ECO:0000259" key="17">
    <source>
        <dbReference type="Pfam" id="PF03028"/>
    </source>
</evidence>
<evidence type="ECO:0000256" key="7">
    <source>
        <dbReference type="ARBA" id="ARBA00022840"/>
    </source>
</evidence>
<evidence type="ECO:0000256" key="10">
    <source>
        <dbReference type="ARBA" id="ARBA00023054"/>
    </source>
</evidence>
<protein>
    <recommendedName>
        <fullName evidence="29">Dynein heavy chain</fullName>
    </recommendedName>
</protein>
<dbReference type="FunFam" id="3.40.50.300:FF:000353">
    <property type="entry name" value="Dynein axonemal heavy chain 1"/>
    <property type="match status" value="1"/>
</dbReference>
<dbReference type="FunFam" id="1.10.8.710:FF:000004">
    <property type="entry name" value="Dynein axonemal heavy chain 6"/>
    <property type="match status" value="1"/>
</dbReference>
<evidence type="ECO:0000256" key="2">
    <source>
        <dbReference type="ARBA" id="ARBA00004430"/>
    </source>
</evidence>
<dbReference type="InterPro" id="IPR041228">
    <property type="entry name" value="Dynein_C"/>
</dbReference>
<dbReference type="Pfam" id="PF12780">
    <property type="entry name" value="AAA_8"/>
    <property type="match status" value="1"/>
</dbReference>
<dbReference type="InterPro" id="IPR041466">
    <property type="entry name" value="Dynein_AAA5_ext"/>
</dbReference>
<dbReference type="InterPro" id="IPR013602">
    <property type="entry name" value="Dynein_heavy_linker"/>
</dbReference>
<evidence type="ECO:0000313" key="27">
    <source>
        <dbReference type="EMBL" id="CAD8055168.1"/>
    </source>
</evidence>
<dbReference type="InterPro" id="IPR035699">
    <property type="entry name" value="AAA_6"/>
</dbReference>
<dbReference type="Pfam" id="PF12775">
    <property type="entry name" value="AAA_7"/>
    <property type="match status" value="1"/>
</dbReference>
<keyword evidence="9" id="KW-0243">Dynein</keyword>
<keyword evidence="5" id="KW-0493">Microtubule</keyword>
<dbReference type="Pfam" id="PF12777">
    <property type="entry name" value="MT"/>
    <property type="match status" value="1"/>
</dbReference>
<dbReference type="FunFam" id="1.20.58.1120:FF:000001">
    <property type="entry name" value="dynein heavy chain 2, axonemal"/>
    <property type="match status" value="1"/>
</dbReference>
<dbReference type="FunFam" id="1.10.8.720:FF:000001">
    <property type="entry name" value="dynein heavy chain 7, axonemal"/>
    <property type="match status" value="1"/>
</dbReference>
<dbReference type="FunFam" id="1.10.287.2620:FF:000002">
    <property type="entry name" value="Dynein heavy chain 2, axonemal"/>
    <property type="match status" value="1"/>
</dbReference>
<evidence type="ECO:0000256" key="4">
    <source>
        <dbReference type="ARBA" id="ARBA00022490"/>
    </source>
</evidence>
<dbReference type="PANTHER" id="PTHR46961:SF5">
    <property type="entry name" value="DYNEIN AXONEMAL HEAVY CHAIN 1"/>
    <property type="match status" value="1"/>
</dbReference>
<keyword evidence="6" id="KW-0547">Nucleotide-binding</keyword>
<comment type="similarity">
    <text evidence="3">Belongs to the dynein heavy chain family.</text>
</comment>
<dbReference type="OMA" id="HAIVCER"/>
<dbReference type="GO" id="GO:0008569">
    <property type="term" value="F:minus-end-directed microtubule motor activity"/>
    <property type="evidence" value="ECO:0007669"/>
    <property type="project" value="InterPro"/>
</dbReference>
<organism evidence="27 28">
    <name type="scientific">Paramecium primaurelia</name>
    <dbReference type="NCBI Taxonomy" id="5886"/>
    <lineage>
        <taxon>Eukaryota</taxon>
        <taxon>Sar</taxon>
        <taxon>Alveolata</taxon>
        <taxon>Ciliophora</taxon>
        <taxon>Intramacronucleata</taxon>
        <taxon>Oligohymenophorea</taxon>
        <taxon>Peniculida</taxon>
        <taxon>Parameciidae</taxon>
        <taxon>Paramecium</taxon>
    </lineage>
</organism>
<dbReference type="InterPro" id="IPR026983">
    <property type="entry name" value="DHC"/>
</dbReference>
<dbReference type="FunFam" id="3.40.50.300:FF:002141">
    <property type="entry name" value="Dynein heavy chain"/>
    <property type="match status" value="1"/>
</dbReference>
<feature type="coiled-coil region" evidence="15">
    <location>
        <begin position="2774"/>
        <end position="2817"/>
    </location>
</feature>
<evidence type="ECO:0000256" key="15">
    <source>
        <dbReference type="SAM" id="Coils"/>
    </source>
</evidence>
<keyword evidence="13" id="KW-0206">Cytoskeleton</keyword>
<feature type="coiled-coil region" evidence="15">
    <location>
        <begin position="2960"/>
        <end position="3015"/>
    </location>
</feature>
<dbReference type="InterPro" id="IPR054354">
    <property type="entry name" value="DYNC2H1-like_lid"/>
</dbReference>
<keyword evidence="10 15" id="KW-0175">Coiled coil</keyword>
<evidence type="ECO:0000259" key="24">
    <source>
        <dbReference type="Pfam" id="PF18198"/>
    </source>
</evidence>
<dbReference type="InterPro" id="IPR024743">
    <property type="entry name" value="Dynein_HC_stalk"/>
</dbReference>
<dbReference type="Proteomes" id="UP000688137">
    <property type="component" value="Unassembled WGS sequence"/>
</dbReference>
<dbReference type="GO" id="GO:0051959">
    <property type="term" value="F:dynein light intermediate chain binding"/>
    <property type="evidence" value="ECO:0007669"/>
    <property type="project" value="InterPro"/>
</dbReference>
<keyword evidence="28" id="KW-1185">Reference proteome</keyword>
<evidence type="ECO:0000259" key="22">
    <source>
        <dbReference type="Pfam" id="PF12781"/>
    </source>
</evidence>
<feature type="domain" description="Dynein heavy chain hydrolytic ATP-binding dynein motor region" evidence="19">
    <location>
        <begin position="1454"/>
        <end position="1780"/>
    </location>
</feature>
<dbReference type="FunFam" id="1.20.1270.280:FF:000001">
    <property type="entry name" value="dynein heavy chain 7, axonemal"/>
    <property type="match status" value="1"/>
</dbReference>
<comment type="subcellular location">
    <subcellularLocation>
        <location evidence="1">Cell projection</location>
        <location evidence="1">Cilium</location>
        <location evidence="1">Flagellum</location>
    </subcellularLocation>
    <subcellularLocation>
        <location evidence="2">Cytoplasm</location>
        <location evidence="2">Cytoskeleton</location>
        <location evidence="2">Cilium axoneme</location>
    </subcellularLocation>
</comment>
<evidence type="ECO:0000256" key="5">
    <source>
        <dbReference type="ARBA" id="ARBA00022701"/>
    </source>
</evidence>
<dbReference type="Pfam" id="PF12774">
    <property type="entry name" value="AAA_6"/>
    <property type="match status" value="1"/>
</dbReference>
<keyword evidence="12" id="KW-0505">Motor protein</keyword>